<evidence type="ECO:0000256" key="3">
    <source>
        <dbReference type="ARBA" id="ARBA00023004"/>
    </source>
</evidence>
<evidence type="ECO:0000256" key="5">
    <source>
        <dbReference type="PIRSR" id="PIRSR600898-1"/>
    </source>
</evidence>
<accession>A0A8T3EBB8</accession>
<evidence type="ECO:0000313" key="7">
    <source>
        <dbReference type="Proteomes" id="UP000829720"/>
    </source>
</evidence>
<dbReference type="OrthoDB" id="10262710at2759"/>
<evidence type="ECO:0000256" key="1">
    <source>
        <dbReference type="ARBA" id="ARBA00007119"/>
    </source>
</evidence>
<keyword evidence="5" id="KW-0349">Heme</keyword>
<dbReference type="AlphaFoldDB" id="A0A8T3EBB8"/>
<reference evidence="6" key="1">
    <citation type="submission" date="2021-01" db="EMBL/GenBank/DDBJ databases">
        <authorList>
            <person name="Zahm M."/>
            <person name="Roques C."/>
            <person name="Cabau C."/>
            <person name="Klopp C."/>
            <person name="Donnadieu C."/>
            <person name="Jouanno E."/>
            <person name="Lampietro C."/>
            <person name="Louis A."/>
            <person name="Herpin A."/>
            <person name="Echchiki A."/>
            <person name="Berthelot C."/>
            <person name="Parey E."/>
            <person name="Roest-Crollius H."/>
            <person name="Braasch I."/>
            <person name="Postlethwait J."/>
            <person name="Bobe J."/>
            <person name="Montfort J."/>
            <person name="Bouchez O."/>
            <person name="Begum T."/>
            <person name="Mejri S."/>
            <person name="Adams A."/>
            <person name="Chen W.-J."/>
            <person name="Guiguen Y."/>
        </authorList>
    </citation>
    <scope>NUCLEOTIDE SEQUENCE</scope>
    <source>
        <tissue evidence="6">Blood</tissue>
    </source>
</reference>
<dbReference type="GO" id="GO:0046872">
    <property type="term" value="F:metal ion binding"/>
    <property type="evidence" value="ECO:0007669"/>
    <property type="project" value="UniProtKB-KW"/>
</dbReference>
<feature type="binding site" description="proximal binding residue" evidence="5">
    <location>
        <position position="348"/>
    </location>
    <ligand>
        <name>heme b</name>
        <dbReference type="ChEBI" id="CHEBI:60344"/>
    </ligand>
    <ligandPart>
        <name>Fe</name>
        <dbReference type="ChEBI" id="CHEBI:18248"/>
    </ligandPart>
</feature>
<dbReference type="EMBL" id="JAERUA010000001">
    <property type="protein sequence ID" value="KAI1904965.1"/>
    <property type="molecule type" value="Genomic_DNA"/>
</dbReference>
<dbReference type="Pfam" id="PF01231">
    <property type="entry name" value="IDO"/>
    <property type="match status" value="1"/>
</dbReference>
<comment type="caution">
    <text evidence="6">The sequence shown here is derived from an EMBL/GenBank/DDBJ whole genome shotgun (WGS) entry which is preliminary data.</text>
</comment>
<dbReference type="GO" id="GO:0005737">
    <property type="term" value="C:cytoplasm"/>
    <property type="evidence" value="ECO:0007669"/>
    <property type="project" value="TreeGrafter"/>
</dbReference>
<dbReference type="PROSITE" id="PS00876">
    <property type="entry name" value="IDO_1"/>
    <property type="match status" value="1"/>
</dbReference>
<dbReference type="Proteomes" id="UP000829720">
    <property type="component" value="Unassembled WGS sequence"/>
</dbReference>
<dbReference type="GO" id="GO:0020037">
    <property type="term" value="F:heme binding"/>
    <property type="evidence" value="ECO:0007669"/>
    <property type="project" value="InterPro"/>
</dbReference>
<keyword evidence="3 5" id="KW-0408">Iron</keyword>
<gene>
    <name evidence="6" type="ORF">AGOR_G00011100</name>
</gene>
<name>A0A8T3EBB8_9TELE</name>
<organism evidence="6 7">
    <name type="scientific">Albula goreensis</name>
    <dbReference type="NCBI Taxonomy" id="1534307"/>
    <lineage>
        <taxon>Eukaryota</taxon>
        <taxon>Metazoa</taxon>
        <taxon>Chordata</taxon>
        <taxon>Craniata</taxon>
        <taxon>Vertebrata</taxon>
        <taxon>Euteleostomi</taxon>
        <taxon>Actinopterygii</taxon>
        <taxon>Neopterygii</taxon>
        <taxon>Teleostei</taxon>
        <taxon>Albuliformes</taxon>
        <taxon>Albulidae</taxon>
        <taxon>Albula</taxon>
    </lineage>
</organism>
<evidence type="ECO:0000256" key="4">
    <source>
        <dbReference type="ARBA" id="ARBA00023079"/>
    </source>
</evidence>
<dbReference type="InterPro" id="IPR000898">
    <property type="entry name" value="Indolamine_dOase"/>
</dbReference>
<comment type="similarity">
    <text evidence="1">Belongs to the indoleamine 2,3-dioxygenase family.</text>
</comment>
<dbReference type="GO" id="GO:0033754">
    <property type="term" value="F:indoleamine 2,3-dioxygenase activity"/>
    <property type="evidence" value="ECO:0007669"/>
    <property type="project" value="TreeGrafter"/>
</dbReference>
<evidence type="ECO:0000256" key="2">
    <source>
        <dbReference type="ARBA" id="ARBA00022723"/>
    </source>
</evidence>
<dbReference type="GO" id="GO:0019441">
    <property type="term" value="P:L-tryptophan catabolic process to kynurenine"/>
    <property type="evidence" value="ECO:0007669"/>
    <property type="project" value="InterPro"/>
</dbReference>
<protein>
    <recommendedName>
        <fullName evidence="8">Indoleamine 2,3-dioxygenase</fullName>
    </recommendedName>
</protein>
<evidence type="ECO:0008006" key="8">
    <source>
        <dbReference type="Google" id="ProtNLM"/>
    </source>
</evidence>
<dbReference type="Gene3D" id="1.20.58.480">
    <property type="match status" value="1"/>
</dbReference>
<keyword evidence="4" id="KW-0823">Tryptophan catabolism</keyword>
<dbReference type="SUPFAM" id="SSF140959">
    <property type="entry name" value="Indolic compounds 2,3-dioxygenase-like"/>
    <property type="match status" value="1"/>
</dbReference>
<proteinExistence type="inferred from homology"/>
<evidence type="ECO:0000313" key="6">
    <source>
        <dbReference type="EMBL" id="KAI1904965.1"/>
    </source>
</evidence>
<keyword evidence="7" id="KW-1185">Reference proteome</keyword>
<dbReference type="InterPro" id="IPR037217">
    <property type="entry name" value="Trp/Indoleamine_2_3_dOase-like"/>
</dbReference>
<sequence length="406" mass="45736">MDNRTSSFSVHPPIELSSFCVSEEYGFILTDPLTDLPEYYRAWMDLATKLTDLVKTRQFRHRVAELPLLSTCYLRGHRELRLAHLALGVITMGYVWQEGPHQPAKVLPKVLAVPYCAVSEMLGLPPILVYADCVLANWKLRNPDGPMEIENMDTLFTVFGEDSSKGFFLISLLVEKAASSGMQGITMVMNSMLTHDITGIQEALAVVEDSIRKMREAFKLMHKYVDPMAFHNNVRIFLMGWKDNAALPDGLWYEGVREEPVCLYGGSAAQSSSIQCFDQLLGVKYSDHTSWAYMRRMQAYMPPPHRRLVDTLSSWPPLRTYILSSSSPELRRAYNSCVSALVDLRCYHLNTVVRYVTIPGHKTSGVSCPFRGLHAIQRSQGTGGTNALPFLKGIRDDTKQAMITDQ</sequence>
<keyword evidence="2 5" id="KW-0479">Metal-binding</keyword>
<dbReference type="GO" id="GO:0004833">
    <property type="term" value="F:L-tryptophan 2,3-dioxygenase activity"/>
    <property type="evidence" value="ECO:0007669"/>
    <property type="project" value="TreeGrafter"/>
</dbReference>
<dbReference type="GO" id="GO:0034354">
    <property type="term" value="P:'de novo' NAD+ biosynthetic process from L-tryptophan"/>
    <property type="evidence" value="ECO:0007669"/>
    <property type="project" value="TreeGrafter"/>
</dbReference>
<dbReference type="PANTHER" id="PTHR28657">
    <property type="entry name" value="INDOLEAMINE 2,3-DIOXYGENASE"/>
    <property type="match status" value="1"/>
</dbReference>
<dbReference type="PANTHER" id="PTHR28657:SF2">
    <property type="entry name" value="INDOLEAMINE 2,3-DIOXYGENASE 1"/>
    <property type="match status" value="1"/>
</dbReference>